<sequence>MWSLCSLFLISRNIVEVPWCYWMSVRLVCGLWQLGDYSIFYCVEMPYYCR</sequence>
<evidence type="ECO:0000313" key="1">
    <source>
        <dbReference type="EMBL" id="KZS03754.1"/>
    </source>
</evidence>
<dbReference type="AlphaFoldDB" id="A0A164L381"/>
<name>A0A164L381_9CRUS</name>
<keyword evidence="2" id="KW-1185">Reference proteome</keyword>
<evidence type="ECO:0000313" key="2">
    <source>
        <dbReference type="Proteomes" id="UP000076858"/>
    </source>
</evidence>
<dbReference type="Proteomes" id="UP000076858">
    <property type="component" value="Unassembled WGS sequence"/>
</dbReference>
<reference evidence="1 2" key="1">
    <citation type="submission" date="2016-03" db="EMBL/GenBank/DDBJ databases">
        <title>EvidentialGene: Evidence-directed Construction of Genes on Genomes.</title>
        <authorList>
            <person name="Gilbert D.G."/>
            <person name="Choi J.-H."/>
            <person name="Mockaitis K."/>
            <person name="Colbourne J."/>
            <person name="Pfrender M."/>
        </authorList>
    </citation>
    <scope>NUCLEOTIDE SEQUENCE [LARGE SCALE GENOMIC DNA]</scope>
    <source>
        <strain evidence="1 2">Xinb3</strain>
        <tissue evidence="1">Complete organism</tissue>
    </source>
</reference>
<proteinExistence type="predicted"/>
<organism evidence="1 2">
    <name type="scientific">Daphnia magna</name>
    <dbReference type="NCBI Taxonomy" id="35525"/>
    <lineage>
        <taxon>Eukaryota</taxon>
        <taxon>Metazoa</taxon>
        <taxon>Ecdysozoa</taxon>
        <taxon>Arthropoda</taxon>
        <taxon>Crustacea</taxon>
        <taxon>Branchiopoda</taxon>
        <taxon>Diplostraca</taxon>
        <taxon>Cladocera</taxon>
        <taxon>Anomopoda</taxon>
        <taxon>Daphniidae</taxon>
        <taxon>Daphnia</taxon>
    </lineage>
</organism>
<protein>
    <submittedName>
        <fullName evidence="1">Uncharacterized protein</fullName>
    </submittedName>
</protein>
<gene>
    <name evidence="1" type="ORF">APZ42_033460</name>
</gene>
<accession>A0A164L381</accession>
<dbReference type="EMBL" id="LRGB01003214">
    <property type="protein sequence ID" value="KZS03754.1"/>
    <property type="molecule type" value="Genomic_DNA"/>
</dbReference>
<comment type="caution">
    <text evidence="1">The sequence shown here is derived from an EMBL/GenBank/DDBJ whole genome shotgun (WGS) entry which is preliminary data.</text>
</comment>